<name>A0ACB8XUW5_9ASTR</name>
<accession>A0ACB8XUW5</accession>
<proteinExistence type="predicted"/>
<evidence type="ECO:0000313" key="1">
    <source>
        <dbReference type="EMBL" id="KAI3675043.1"/>
    </source>
</evidence>
<sequence>MSRSNLLLAHRISPIISPLSLSNPDRSSPEISFFAGVSHSHINRQSGKNDVRDEDADVEGEGEQQEEREEEESHRRQDIHRLEDVR</sequence>
<evidence type="ECO:0000313" key="2">
    <source>
        <dbReference type="Proteomes" id="UP001056120"/>
    </source>
</evidence>
<protein>
    <submittedName>
        <fullName evidence="1">Uncharacterized protein</fullName>
    </submittedName>
</protein>
<reference evidence="2" key="1">
    <citation type="journal article" date="2022" name="Mol. Ecol. Resour.">
        <title>The genomes of chicory, endive, great burdock and yacon provide insights into Asteraceae palaeo-polyploidization history and plant inulin production.</title>
        <authorList>
            <person name="Fan W."/>
            <person name="Wang S."/>
            <person name="Wang H."/>
            <person name="Wang A."/>
            <person name="Jiang F."/>
            <person name="Liu H."/>
            <person name="Zhao H."/>
            <person name="Xu D."/>
            <person name="Zhang Y."/>
        </authorList>
    </citation>
    <scope>NUCLEOTIDE SEQUENCE [LARGE SCALE GENOMIC DNA]</scope>
    <source>
        <strain evidence="2">cv. Yunnan</strain>
    </source>
</reference>
<keyword evidence="2" id="KW-1185">Reference proteome</keyword>
<dbReference type="Proteomes" id="UP001056120">
    <property type="component" value="Linkage Group LG29"/>
</dbReference>
<comment type="caution">
    <text evidence="1">The sequence shown here is derived from an EMBL/GenBank/DDBJ whole genome shotgun (WGS) entry which is preliminary data.</text>
</comment>
<organism evidence="1 2">
    <name type="scientific">Smallanthus sonchifolius</name>
    <dbReference type="NCBI Taxonomy" id="185202"/>
    <lineage>
        <taxon>Eukaryota</taxon>
        <taxon>Viridiplantae</taxon>
        <taxon>Streptophyta</taxon>
        <taxon>Embryophyta</taxon>
        <taxon>Tracheophyta</taxon>
        <taxon>Spermatophyta</taxon>
        <taxon>Magnoliopsida</taxon>
        <taxon>eudicotyledons</taxon>
        <taxon>Gunneridae</taxon>
        <taxon>Pentapetalae</taxon>
        <taxon>asterids</taxon>
        <taxon>campanulids</taxon>
        <taxon>Asterales</taxon>
        <taxon>Asteraceae</taxon>
        <taxon>Asteroideae</taxon>
        <taxon>Heliantheae alliance</taxon>
        <taxon>Millerieae</taxon>
        <taxon>Smallanthus</taxon>
    </lineage>
</organism>
<dbReference type="EMBL" id="CM042046">
    <property type="protein sequence ID" value="KAI3675043.1"/>
    <property type="molecule type" value="Genomic_DNA"/>
</dbReference>
<reference evidence="1 2" key="2">
    <citation type="journal article" date="2022" name="Mol. Ecol. Resour.">
        <title>The genomes of chicory, endive, great burdock and yacon provide insights into Asteraceae paleo-polyploidization history and plant inulin production.</title>
        <authorList>
            <person name="Fan W."/>
            <person name="Wang S."/>
            <person name="Wang H."/>
            <person name="Wang A."/>
            <person name="Jiang F."/>
            <person name="Liu H."/>
            <person name="Zhao H."/>
            <person name="Xu D."/>
            <person name="Zhang Y."/>
        </authorList>
    </citation>
    <scope>NUCLEOTIDE SEQUENCE [LARGE SCALE GENOMIC DNA]</scope>
    <source>
        <strain evidence="2">cv. Yunnan</strain>
        <tissue evidence="1">Leaves</tissue>
    </source>
</reference>
<gene>
    <name evidence="1" type="ORF">L1987_84625</name>
</gene>